<evidence type="ECO:0000313" key="11">
    <source>
        <dbReference type="Proteomes" id="UP000789595"/>
    </source>
</evidence>
<dbReference type="EMBL" id="HBIW01000675">
    <property type="protein sequence ID" value="CAE0685132.1"/>
    <property type="molecule type" value="Transcribed_RNA"/>
</dbReference>
<evidence type="ECO:0000256" key="1">
    <source>
        <dbReference type="ARBA" id="ARBA00004123"/>
    </source>
</evidence>
<sequence length="231" mass="25982">MTSDGPDAKKQKSDDDWRRTSFKIADVNPHLVCALCGGYFRDCHTITECLHSFCQVCILAHLRQNKNSCPRCGVDLGPHPMTAVLHDRQLQAVVDKIFPEFEDIDRQARQARRSLEAPPSAPRARPRAAKTARAPEEEVSFKVEQAPLAAGEEPLPIELLDKPYLKTNGNLKVGQLRKYLARKMRLRSEELELLCDGEELSGEHALRFVKGTVWTKPSELVIQFRRAAGDA</sequence>
<dbReference type="InterPro" id="IPR013083">
    <property type="entry name" value="Znf_RING/FYVE/PHD"/>
</dbReference>
<evidence type="ECO:0000313" key="10">
    <source>
        <dbReference type="EMBL" id="CAH0365047.1"/>
    </source>
</evidence>
<dbReference type="InterPro" id="IPR017907">
    <property type="entry name" value="Znf_RING_CS"/>
</dbReference>
<dbReference type="PANTHER" id="PTHR45893">
    <property type="entry name" value="POLYCOMB GROUP RING FINGER PROTEIN"/>
    <property type="match status" value="1"/>
</dbReference>
<dbReference type="InterPro" id="IPR051507">
    <property type="entry name" value="PcG_RING_finger"/>
</dbReference>
<evidence type="ECO:0000256" key="2">
    <source>
        <dbReference type="ARBA" id="ARBA00022723"/>
    </source>
</evidence>
<dbReference type="Pfam" id="PF16207">
    <property type="entry name" value="RAWUL"/>
    <property type="match status" value="1"/>
</dbReference>
<keyword evidence="11" id="KW-1185">Reference proteome</keyword>
<dbReference type="PROSITE" id="PS50089">
    <property type="entry name" value="ZF_RING_2"/>
    <property type="match status" value="1"/>
</dbReference>
<dbReference type="AlphaFoldDB" id="A0A7S3ZJF1"/>
<dbReference type="Gene3D" id="3.10.20.90">
    <property type="entry name" value="Phosphatidylinositol 3-kinase Catalytic Subunit, Chain A, domain 1"/>
    <property type="match status" value="1"/>
</dbReference>
<evidence type="ECO:0000256" key="4">
    <source>
        <dbReference type="ARBA" id="ARBA00022833"/>
    </source>
</evidence>
<evidence type="ECO:0000256" key="6">
    <source>
        <dbReference type="PROSITE-ProRule" id="PRU00175"/>
    </source>
</evidence>
<keyword evidence="5" id="KW-0539">Nucleus</keyword>
<evidence type="ECO:0000256" key="3">
    <source>
        <dbReference type="ARBA" id="ARBA00022771"/>
    </source>
</evidence>
<evidence type="ECO:0000256" key="5">
    <source>
        <dbReference type="ARBA" id="ARBA00023242"/>
    </source>
</evidence>
<comment type="subcellular location">
    <subcellularLocation>
        <location evidence="1">Nucleus</location>
    </subcellularLocation>
</comment>
<dbReference type="OrthoDB" id="76600at2759"/>
<dbReference type="Gene3D" id="3.30.40.10">
    <property type="entry name" value="Zinc/RING finger domain, C3HC4 (zinc finger)"/>
    <property type="match status" value="1"/>
</dbReference>
<evidence type="ECO:0000259" key="8">
    <source>
        <dbReference type="PROSITE" id="PS50089"/>
    </source>
</evidence>
<evidence type="ECO:0000256" key="7">
    <source>
        <dbReference type="SAM" id="MobiDB-lite"/>
    </source>
</evidence>
<dbReference type="Proteomes" id="UP000789595">
    <property type="component" value="Unassembled WGS sequence"/>
</dbReference>
<proteinExistence type="predicted"/>
<dbReference type="GO" id="GO:0005634">
    <property type="term" value="C:nucleus"/>
    <property type="evidence" value="ECO:0007669"/>
    <property type="project" value="UniProtKB-SubCell"/>
</dbReference>
<accession>A0A7S3ZJF1</accession>
<protein>
    <recommendedName>
        <fullName evidence="8">RING-type domain-containing protein</fullName>
    </recommendedName>
</protein>
<dbReference type="Pfam" id="PF13923">
    <property type="entry name" value="zf-C3HC4_2"/>
    <property type="match status" value="1"/>
</dbReference>
<organism evidence="9">
    <name type="scientific">Pelagomonas calceolata</name>
    <dbReference type="NCBI Taxonomy" id="35677"/>
    <lineage>
        <taxon>Eukaryota</taxon>
        <taxon>Sar</taxon>
        <taxon>Stramenopiles</taxon>
        <taxon>Ochrophyta</taxon>
        <taxon>Pelagophyceae</taxon>
        <taxon>Pelagomonadales</taxon>
        <taxon>Pelagomonadaceae</taxon>
        <taxon>Pelagomonas</taxon>
    </lineage>
</organism>
<dbReference type="EMBL" id="CAKKNE010000001">
    <property type="protein sequence ID" value="CAH0365047.1"/>
    <property type="molecule type" value="Genomic_DNA"/>
</dbReference>
<dbReference type="GO" id="GO:0008270">
    <property type="term" value="F:zinc ion binding"/>
    <property type="evidence" value="ECO:0007669"/>
    <property type="project" value="UniProtKB-KW"/>
</dbReference>
<dbReference type="SUPFAM" id="SSF57850">
    <property type="entry name" value="RING/U-box"/>
    <property type="match status" value="1"/>
</dbReference>
<feature type="domain" description="RING-type" evidence="8">
    <location>
        <begin position="33"/>
        <end position="72"/>
    </location>
</feature>
<evidence type="ECO:0000313" key="9">
    <source>
        <dbReference type="EMBL" id="CAE0685132.1"/>
    </source>
</evidence>
<dbReference type="FunFam" id="3.30.40.10:FF:000033">
    <property type="entry name" value="Polycomb group RING finger protein 3"/>
    <property type="match status" value="1"/>
</dbReference>
<dbReference type="InterPro" id="IPR032443">
    <property type="entry name" value="RAWUL"/>
</dbReference>
<dbReference type="InterPro" id="IPR001841">
    <property type="entry name" value="Znf_RING"/>
</dbReference>
<reference evidence="10" key="2">
    <citation type="submission" date="2021-11" db="EMBL/GenBank/DDBJ databases">
        <authorList>
            <consortium name="Genoscope - CEA"/>
            <person name="William W."/>
        </authorList>
    </citation>
    <scope>NUCLEOTIDE SEQUENCE</scope>
</reference>
<keyword evidence="4" id="KW-0862">Zinc</keyword>
<dbReference type="PROSITE" id="PS00518">
    <property type="entry name" value="ZF_RING_1"/>
    <property type="match status" value="1"/>
</dbReference>
<feature type="region of interest" description="Disordered" evidence="7">
    <location>
        <begin position="110"/>
        <end position="136"/>
    </location>
</feature>
<keyword evidence="2" id="KW-0479">Metal-binding</keyword>
<keyword evidence="3 6" id="KW-0863">Zinc-finger</keyword>
<name>A0A7S3ZJF1_9STRA</name>
<reference evidence="9" key="1">
    <citation type="submission" date="2021-01" db="EMBL/GenBank/DDBJ databases">
        <authorList>
            <person name="Corre E."/>
            <person name="Pelletier E."/>
            <person name="Niang G."/>
            <person name="Scheremetjew M."/>
            <person name="Finn R."/>
            <person name="Kale V."/>
            <person name="Holt S."/>
            <person name="Cochrane G."/>
            <person name="Meng A."/>
            <person name="Brown T."/>
            <person name="Cohen L."/>
        </authorList>
    </citation>
    <scope>NUCLEOTIDE SEQUENCE</scope>
    <source>
        <strain evidence="9">CCMP1756</strain>
    </source>
</reference>
<gene>
    <name evidence="9" type="ORF">PCAL00307_LOCUS566</name>
    <name evidence="10" type="ORF">PECAL_1P14500</name>
</gene>